<keyword evidence="1" id="KW-0175">Coiled coil</keyword>
<accession>A0R7K7</accession>
<dbReference type="Pfam" id="PF11740">
    <property type="entry name" value="KfrA_N"/>
    <property type="match status" value="1"/>
</dbReference>
<keyword evidence="3" id="KW-0614">Plasmid</keyword>
<name>A0R7K7_PELPD</name>
<organism evidence="3 4">
    <name type="scientific">Pelobacter propionicus (strain DSM 2379 / NBRC 103807 / OttBd1)</name>
    <dbReference type="NCBI Taxonomy" id="338966"/>
    <lineage>
        <taxon>Bacteria</taxon>
        <taxon>Pseudomonadati</taxon>
        <taxon>Thermodesulfobacteriota</taxon>
        <taxon>Desulfuromonadia</taxon>
        <taxon>Desulfuromonadales</taxon>
        <taxon>Desulfuromonadaceae</taxon>
        <taxon>Pelobacter</taxon>
    </lineage>
</organism>
<keyword evidence="4" id="KW-1185">Reference proteome</keyword>
<feature type="coiled-coil region" evidence="1">
    <location>
        <begin position="244"/>
        <end position="292"/>
    </location>
</feature>
<gene>
    <name evidence="3" type="ordered locus">Ppro_3811</name>
</gene>
<dbReference type="AlphaFoldDB" id="A0R7K7"/>
<evidence type="ECO:0000313" key="4">
    <source>
        <dbReference type="Proteomes" id="UP000006732"/>
    </source>
</evidence>
<feature type="coiled-coil region" evidence="1">
    <location>
        <begin position="96"/>
        <end position="211"/>
    </location>
</feature>
<dbReference type="OrthoDB" id="5786819at2"/>
<sequence length="302" mass="32836">MQQVASYEMVAGACEKLEREGLKITGRSVLTVTGGSLATVLGHIKRWRLNKESAPSLVPLEIPTDVQGVILRALGQAQVDAADKLKEEIDQAGAREAEALEGLSGAERRIEQLTDELNAIRTRAEADRQSTEKSEAVANERIDTLLARVQELETERRQLIESAEASRTETAKAQLQIQRADEATKKAESRAEHLEAQLADAQNGRVAAEKAQAVAEQRSNDQSEALVELRATLLEAKGESKATISEQKTEILALRKTVADLEGRVTGLLADKSSLEKALALEEERNNFAQRAGAITPEEQVG</sequence>
<evidence type="ECO:0000313" key="3">
    <source>
        <dbReference type="EMBL" id="ABL01399.1"/>
    </source>
</evidence>
<dbReference type="InterPro" id="IPR021104">
    <property type="entry name" value="KfrA_DNA-bd_N"/>
</dbReference>
<dbReference type="HOGENOM" id="CLU_920857_0_0_7"/>
<proteinExistence type="predicted"/>
<dbReference type="KEGG" id="ppd:Ppro_3811"/>
<evidence type="ECO:0000259" key="2">
    <source>
        <dbReference type="Pfam" id="PF11740"/>
    </source>
</evidence>
<dbReference type="Proteomes" id="UP000006732">
    <property type="component" value="Plasmid pPRO1"/>
</dbReference>
<evidence type="ECO:0000256" key="1">
    <source>
        <dbReference type="SAM" id="Coils"/>
    </source>
</evidence>
<feature type="domain" description="KfrA N-terminal DNA-binding" evidence="2">
    <location>
        <begin position="7"/>
        <end position="117"/>
    </location>
</feature>
<reference evidence="3 4" key="1">
    <citation type="submission" date="2006-10" db="EMBL/GenBank/DDBJ databases">
        <title>Complete sequence of plasmid pPRO1 of Pelobacter propionicus DSM 2379.</title>
        <authorList>
            <consortium name="US DOE Joint Genome Institute"/>
            <person name="Copeland A."/>
            <person name="Lucas S."/>
            <person name="Lapidus A."/>
            <person name="Barry K."/>
            <person name="Detter J.C."/>
            <person name="Glavina del Rio T."/>
            <person name="Hammon N."/>
            <person name="Israni S."/>
            <person name="Dalin E."/>
            <person name="Tice H."/>
            <person name="Pitluck S."/>
            <person name="Saunders E."/>
            <person name="Brettin T."/>
            <person name="Bruce D."/>
            <person name="Han C."/>
            <person name="Tapia R."/>
            <person name="Schmutz J."/>
            <person name="Larimer F."/>
            <person name="Land M."/>
            <person name="Hauser L."/>
            <person name="Kyrpides N."/>
            <person name="Kim E."/>
            <person name="Lovley D."/>
            <person name="Richardson P."/>
        </authorList>
    </citation>
    <scope>NUCLEOTIDE SEQUENCE [LARGE SCALE GENOMIC DNA]</scope>
    <source>
        <strain evidence="4">DSM 2379 / NBRC 103807 / OttBd1</strain>
        <plasmid evidence="4">Plasmid pPRO1</plasmid>
    </source>
</reference>
<protein>
    <recommendedName>
        <fullName evidence="2">KfrA N-terminal DNA-binding domain-containing protein</fullName>
    </recommendedName>
</protein>
<dbReference type="RefSeq" id="WP_011733918.1">
    <property type="nucleotide sequence ID" value="NC_008607.1"/>
</dbReference>
<dbReference type="EMBL" id="CP000483">
    <property type="protein sequence ID" value="ABL01399.1"/>
    <property type="molecule type" value="Genomic_DNA"/>
</dbReference>
<geneLocation type="plasmid" evidence="3 4">
    <name>pPRO1</name>
</geneLocation>